<dbReference type="AlphaFoldDB" id="A0A9P7YRD7"/>
<evidence type="ECO:0000313" key="2">
    <source>
        <dbReference type="Proteomes" id="UP000824998"/>
    </source>
</evidence>
<dbReference type="InterPro" id="IPR052184">
    <property type="entry name" value="SDR_enzymes"/>
</dbReference>
<name>A0A9P7YRD7_9HELO</name>
<dbReference type="InterPro" id="IPR036291">
    <property type="entry name" value="NAD(P)-bd_dom_sf"/>
</dbReference>
<reference evidence="1" key="1">
    <citation type="journal article" date="2021" name="IMA Fungus">
        <title>Genomic characterization of three marine fungi, including Emericellopsis atlantica sp. nov. with signatures of a generalist lifestyle and marine biomass degradation.</title>
        <authorList>
            <person name="Hagestad O.C."/>
            <person name="Hou L."/>
            <person name="Andersen J.H."/>
            <person name="Hansen E.H."/>
            <person name="Altermark B."/>
            <person name="Li C."/>
            <person name="Kuhnert E."/>
            <person name="Cox R.J."/>
            <person name="Crous P.W."/>
            <person name="Spatafora J.W."/>
            <person name="Lail K."/>
            <person name="Amirebrahimi M."/>
            <person name="Lipzen A."/>
            <person name="Pangilinan J."/>
            <person name="Andreopoulos W."/>
            <person name="Hayes R.D."/>
            <person name="Ng V."/>
            <person name="Grigoriev I.V."/>
            <person name="Jackson S.A."/>
            <person name="Sutton T.D.S."/>
            <person name="Dobson A.D.W."/>
            <person name="Rama T."/>
        </authorList>
    </citation>
    <scope>NUCLEOTIDE SEQUENCE</scope>
    <source>
        <strain evidence="1">TRa018bII</strain>
    </source>
</reference>
<gene>
    <name evidence="1" type="ORF">BJ875DRAFT_367662</name>
</gene>
<dbReference type="Gene3D" id="3.40.50.720">
    <property type="entry name" value="NAD(P)-binding Rossmann-like Domain"/>
    <property type="match status" value="1"/>
</dbReference>
<dbReference type="Proteomes" id="UP000824998">
    <property type="component" value="Unassembled WGS sequence"/>
</dbReference>
<dbReference type="EMBL" id="MU251368">
    <property type="protein sequence ID" value="KAG9238568.1"/>
    <property type="molecule type" value="Genomic_DNA"/>
</dbReference>
<dbReference type="InterPro" id="IPR002347">
    <property type="entry name" value="SDR_fam"/>
</dbReference>
<dbReference type="Pfam" id="PF00106">
    <property type="entry name" value="adh_short"/>
    <property type="match status" value="1"/>
</dbReference>
<dbReference type="SUPFAM" id="SSF51735">
    <property type="entry name" value="NAD(P)-binding Rossmann-fold domains"/>
    <property type="match status" value="1"/>
</dbReference>
<evidence type="ECO:0000313" key="1">
    <source>
        <dbReference type="EMBL" id="KAG9238568.1"/>
    </source>
</evidence>
<organism evidence="1 2">
    <name type="scientific">Amylocarpus encephaloides</name>
    <dbReference type="NCBI Taxonomy" id="45428"/>
    <lineage>
        <taxon>Eukaryota</taxon>
        <taxon>Fungi</taxon>
        <taxon>Dikarya</taxon>
        <taxon>Ascomycota</taxon>
        <taxon>Pezizomycotina</taxon>
        <taxon>Leotiomycetes</taxon>
        <taxon>Helotiales</taxon>
        <taxon>Helotiales incertae sedis</taxon>
        <taxon>Amylocarpus</taxon>
    </lineage>
</organism>
<evidence type="ECO:0008006" key="3">
    <source>
        <dbReference type="Google" id="ProtNLM"/>
    </source>
</evidence>
<keyword evidence="2" id="KW-1185">Reference proteome</keyword>
<accession>A0A9P7YRD7</accession>
<dbReference type="PANTHER" id="PTHR45458">
    <property type="entry name" value="SHORT-CHAIN DEHYDROGENASE/REDUCTASE SDR"/>
    <property type="match status" value="1"/>
</dbReference>
<proteinExistence type="predicted"/>
<sequence>MPSYLIVGASRGLGYQWLQTLSLNPSNTTIGLARAPSSVLSRLTKDKISNIHLLPGDISSHASMLSAASSASRLLPNGLDYLIINAAYKSDALGPLPPTALAKSLSLQEDMHQSLNVNILGTMYALDAFLPLVREGAVKKVVVVSSGRADCDFVLKGNDPLMFTYSVMKAALNMVVAKYAAELKSDDIAILALSPGLVNTKETQPTEEEIEAYQGQVELFRGLFPKWRGTPMTTEESVEAQIKVIESVGIEDTGRFLSHWGNKEWL</sequence>
<dbReference type="OrthoDB" id="7289984at2759"/>
<dbReference type="PRINTS" id="PR00081">
    <property type="entry name" value="GDHRDH"/>
</dbReference>
<dbReference type="GO" id="GO:0016616">
    <property type="term" value="F:oxidoreductase activity, acting on the CH-OH group of donors, NAD or NADP as acceptor"/>
    <property type="evidence" value="ECO:0007669"/>
    <property type="project" value="TreeGrafter"/>
</dbReference>
<protein>
    <recommendedName>
        <fullName evidence="3">NAD(P)-binding protein</fullName>
    </recommendedName>
</protein>
<comment type="caution">
    <text evidence="1">The sequence shown here is derived from an EMBL/GenBank/DDBJ whole genome shotgun (WGS) entry which is preliminary data.</text>
</comment>
<dbReference type="PANTHER" id="PTHR45458:SF3">
    <property type="entry name" value="CHAIN DEHYDROGENASE (ATSC), PUTATIVE-RELATED"/>
    <property type="match status" value="1"/>
</dbReference>